<dbReference type="PRINTS" id="PR00605">
    <property type="entry name" value="CYTCHROMECIC"/>
</dbReference>
<keyword evidence="10" id="KW-1185">Reference proteome</keyword>
<evidence type="ECO:0000256" key="5">
    <source>
        <dbReference type="ARBA" id="ARBA00023004"/>
    </source>
</evidence>
<dbReference type="InterPro" id="IPR036909">
    <property type="entry name" value="Cyt_c-like_dom_sf"/>
</dbReference>
<name>A0A7G8BRA7_9BACT</name>
<proteinExistence type="predicted"/>
<dbReference type="GO" id="GO:0020037">
    <property type="term" value="F:heme binding"/>
    <property type="evidence" value="ECO:0007669"/>
    <property type="project" value="InterPro"/>
</dbReference>
<dbReference type="SUPFAM" id="SSF46626">
    <property type="entry name" value="Cytochrome c"/>
    <property type="match status" value="1"/>
</dbReference>
<keyword evidence="4" id="KW-0249">Electron transport</keyword>
<evidence type="ECO:0000313" key="9">
    <source>
        <dbReference type="EMBL" id="QNI35077.1"/>
    </source>
</evidence>
<keyword evidence="1" id="KW-0813">Transport</keyword>
<evidence type="ECO:0000313" key="10">
    <source>
        <dbReference type="Proteomes" id="UP000515312"/>
    </source>
</evidence>
<dbReference type="InterPro" id="IPR008168">
    <property type="entry name" value="Cyt_C_IC"/>
</dbReference>
<dbReference type="Proteomes" id="UP000515312">
    <property type="component" value="Chromosome"/>
</dbReference>
<organism evidence="9 10">
    <name type="scientific">Alloacidobacterium dinghuense</name>
    <dbReference type="NCBI Taxonomy" id="2763107"/>
    <lineage>
        <taxon>Bacteria</taxon>
        <taxon>Pseudomonadati</taxon>
        <taxon>Acidobacteriota</taxon>
        <taxon>Terriglobia</taxon>
        <taxon>Terriglobales</taxon>
        <taxon>Acidobacteriaceae</taxon>
        <taxon>Alloacidobacterium</taxon>
    </lineage>
</organism>
<dbReference type="GO" id="GO:0005506">
    <property type="term" value="F:iron ion binding"/>
    <property type="evidence" value="ECO:0007669"/>
    <property type="project" value="InterPro"/>
</dbReference>
<evidence type="ECO:0000256" key="6">
    <source>
        <dbReference type="PROSITE-ProRule" id="PRU00433"/>
    </source>
</evidence>
<keyword evidence="5 6" id="KW-0408">Iron</keyword>
<dbReference type="InterPro" id="IPR009056">
    <property type="entry name" value="Cyt_c-like_dom"/>
</dbReference>
<accession>A0A7G8BRA7</accession>
<dbReference type="EMBL" id="CP060394">
    <property type="protein sequence ID" value="QNI35077.1"/>
    <property type="molecule type" value="Genomic_DNA"/>
</dbReference>
<feature type="region of interest" description="Disordered" evidence="7">
    <location>
        <begin position="1"/>
        <end position="23"/>
    </location>
</feature>
<dbReference type="InterPro" id="IPR051811">
    <property type="entry name" value="Cytochrome_c550/c551-like"/>
</dbReference>
<sequence>MAAAGLAAVGCGPKLAPSKPLNELTPQEAHGQQVFAGHCARCHYADRDSGLHGPGLFGLFRRKYLRNGAPANDDRVTDLILHGRGMMPAMGNSMDDEQLQALLAYLHTL</sequence>
<keyword evidence="2 6" id="KW-0349">Heme</keyword>
<reference evidence="9 10" key="1">
    <citation type="submission" date="2020-08" db="EMBL/GenBank/DDBJ databases">
        <title>Edaphobacter telluris sp. nov. and Acidobacterium dinghuensis sp. nov., two acidobacteria isolated from forest soil.</title>
        <authorList>
            <person name="Fu J."/>
            <person name="Qiu L."/>
        </authorList>
    </citation>
    <scope>NUCLEOTIDE SEQUENCE [LARGE SCALE GENOMIC DNA]</scope>
    <source>
        <strain evidence="9">4Y35</strain>
    </source>
</reference>
<protein>
    <submittedName>
        <fullName evidence="9">Cytochrome c</fullName>
    </submittedName>
</protein>
<dbReference type="Pfam" id="PF13442">
    <property type="entry name" value="Cytochrome_CBB3"/>
    <property type="match status" value="1"/>
</dbReference>
<dbReference type="PROSITE" id="PS51007">
    <property type="entry name" value="CYTC"/>
    <property type="match status" value="1"/>
</dbReference>
<evidence type="ECO:0000256" key="4">
    <source>
        <dbReference type="ARBA" id="ARBA00022982"/>
    </source>
</evidence>
<evidence type="ECO:0000259" key="8">
    <source>
        <dbReference type="PROSITE" id="PS51007"/>
    </source>
</evidence>
<dbReference type="AlphaFoldDB" id="A0A7G8BRA7"/>
<dbReference type="Gene3D" id="1.10.760.10">
    <property type="entry name" value="Cytochrome c-like domain"/>
    <property type="match status" value="1"/>
</dbReference>
<evidence type="ECO:0000256" key="3">
    <source>
        <dbReference type="ARBA" id="ARBA00022723"/>
    </source>
</evidence>
<dbReference type="KEGG" id="adin:H7849_19525"/>
<dbReference type="PANTHER" id="PTHR37823">
    <property type="entry name" value="CYTOCHROME C-553-LIKE"/>
    <property type="match status" value="1"/>
</dbReference>
<evidence type="ECO:0000256" key="2">
    <source>
        <dbReference type="ARBA" id="ARBA00022617"/>
    </source>
</evidence>
<gene>
    <name evidence="9" type="ORF">H7849_19525</name>
</gene>
<dbReference type="GO" id="GO:0009055">
    <property type="term" value="F:electron transfer activity"/>
    <property type="evidence" value="ECO:0007669"/>
    <property type="project" value="InterPro"/>
</dbReference>
<dbReference type="PANTHER" id="PTHR37823:SF1">
    <property type="entry name" value="CYTOCHROME C-553-LIKE"/>
    <property type="match status" value="1"/>
</dbReference>
<evidence type="ECO:0000256" key="7">
    <source>
        <dbReference type="SAM" id="MobiDB-lite"/>
    </source>
</evidence>
<keyword evidence="3 6" id="KW-0479">Metal-binding</keyword>
<evidence type="ECO:0000256" key="1">
    <source>
        <dbReference type="ARBA" id="ARBA00022448"/>
    </source>
</evidence>
<feature type="domain" description="Cytochrome c" evidence="8">
    <location>
        <begin position="26"/>
        <end position="109"/>
    </location>
</feature>